<keyword evidence="11" id="KW-1185">Reference proteome</keyword>
<feature type="transmembrane region" description="Helical" evidence="7">
    <location>
        <begin position="144"/>
        <end position="163"/>
    </location>
</feature>
<keyword evidence="6 7" id="KW-0472">Membrane</keyword>
<dbReference type="AlphaFoldDB" id="A0AAD0E6I9"/>
<dbReference type="RefSeq" id="WP_095674618.1">
    <property type="nucleotide sequence ID" value="NZ_CP016774.1"/>
</dbReference>
<keyword evidence="5 7" id="KW-1133">Transmembrane helix</keyword>
<evidence type="ECO:0000313" key="11">
    <source>
        <dbReference type="Proteomes" id="UP000217177"/>
    </source>
</evidence>
<feature type="transmembrane region" description="Helical" evidence="7">
    <location>
        <begin position="109"/>
        <end position="132"/>
    </location>
</feature>
<dbReference type="EMBL" id="CP016778">
    <property type="protein sequence ID" value="ASY22407.1"/>
    <property type="molecule type" value="Genomic_DNA"/>
</dbReference>
<sequence length="278" mass="30585">MYKVLKATFITIWSLFVLFPIMWAITTSFKPESAVVNGATFIPFLEFQPSLIGWKAILPGPDSLTNLLTPTLNSFIVTAGATAISLIFGSLAAYGLSRFTYGWKNYSNADIIFFFVSQRIMPPVVLAIPFFLLLKELKLLDTHLGLILVLTSGLMPIVVWLMVDFFNALPREIDEMAMLEGCNPIQAFFRTILPLSKPGLTVAGMFCVIFGWNDIFFALTLTATKVLTLPVAVIALNGTVTPYWILAASTVFSIIPLVGLAFVIERFLSRGNLGGAVR</sequence>
<dbReference type="CDD" id="cd06261">
    <property type="entry name" value="TM_PBP2"/>
    <property type="match status" value="1"/>
</dbReference>
<feature type="domain" description="ABC transmembrane type-1" evidence="8">
    <location>
        <begin position="71"/>
        <end position="264"/>
    </location>
</feature>
<dbReference type="GO" id="GO:0055085">
    <property type="term" value="P:transmembrane transport"/>
    <property type="evidence" value="ECO:0007669"/>
    <property type="project" value="InterPro"/>
</dbReference>
<feature type="transmembrane region" description="Helical" evidence="7">
    <location>
        <begin position="243"/>
        <end position="264"/>
    </location>
</feature>
<comment type="similarity">
    <text evidence="7">Belongs to the binding-protein-dependent transport system permease family.</text>
</comment>
<name>A0AAD0E6I9_9ACTN</name>
<evidence type="ECO:0000256" key="1">
    <source>
        <dbReference type="ARBA" id="ARBA00004651"/>
    </source>
</evidence>
<evidence type="ECO:0000256" key="7">
    <source>
        <dbReference type="RuleBase" id="RU363032"/>
    </source>
</evidence>
<reference evidence="11 12" key="1">
    <citation type="submission" date="2016-07" db="EMBL/GenBank/DDBJ databases">
        <title>High microdiversification within the ubiquitous acI lineage of Actinobacteria.</title>
        <authorList>
            <person name="Neuenschwander S.M."/>
            <person name="Salcher M."/>
            <person name="Ghai R."/>
            <person name="Pernthaler J."/>
        </authorList>
    </citation>
    <scope>NUCLEOTIDE SEQUENCE [LARGE SCALE GENOMIC DNA]</scope>
    <source>
        <strain evidence="9">MMS-IA-79</strain>
        <strain evidence="10">MMS-IIB-76</strain>
    </source>
</reference>
<evidence type="ECO:0000256" key="6">
    <source>
        <dbReference type="ARBA" id="ARBA00023136"/>
    </source>
</evidence>
<evidence type="ECO:0000259" key="8">
    <source>
        <dbReference type="PROSITE" id="PS50928"/>
    </source>
</evidence>
<protein>
    <submittedName>
        <fullName evidence="10">Multiple sugar transport system permease protein</fullName>
    </submittedName>
</protein>
<dbReference type="PANTHER" id="PTHR32243:SF18">
    <property type="entry name" value="INNER MEMBRANE ABC TRANSPORTER PERMEASE PROTEIN YCJP"/>
    <property type="match status" value="1"/>
</dbReference>
<evidence type="ECO:0000313" key="9">
    <source>
        <dbReference type="EMBL" id="ASY17062.1"/>
    </source>
</evidence>
<dbReference type="GO" id="GO:0005886">
    <property type="term" value="C:plasma membrane"/>
    <property type="evidence" value="ECO:0007669"/>
    <property type="project" value="UniProtKB-SubCell"/>
</dbReference>
<dbReference type="Proteomes" id="UP000217194">
    <property type="component" value="Chromosome"/>
</dbReference>
<dbReference type="EMBL" id="CP016774">
    <property type="protein sequence ID" value="ASY17062.1"/>
    <property type="molecule type" value="Genomic_DNA"/>
</dbReference>
<dbReference type="PANTHER" id="PTHR32243">
    <property type="entry name" value="MALTOSE TRANSPORT SYSTEM PERMEASE-RELATED"/>
    <property type="match status" value="1"/>
</dbReference>
<evidence type="ECO:0000256" key="3">
    <source>
        <dbReference type="ARBA" id="ARBA00022475"/>
    </source>
</evidence>
<comment type="subcellular location">
    <subcellularLocation>
        <location evidence="1 7">Cell membrane</location>
        <topology evidence="1 7">Multi-pass membrane protein</topology>
    </subcellularLocation>
</comment>
<evidence type="ECO:0000256" key="5">
    <source>
        <dbReference type="ARBA" id="ARBA00022989"/>
    </source>
</evidence>
<dbReference type="InterPro" id="IPR035906">
    <property type="entry name" value="MetI-like_sf"/>
</dbReference>
<dbReference type="SUPFAM" id="SSF161098">
    <property type="entry name" value="MetI-like"/>
    <property type="match status" value="1"/>
</dbReference>
<keyword evidence="4 7" id="KW-0812">Transmembrane</keyword>
<keyword evidence="2 7" id="KW-0813">Transport</keyword>
<feature type="transmembrane region" description="Helical" evidence="7">
    <location>
        <begin position="200"/>
        <end position="223"/>
    </location>
</feature>
<keyword evidence="10" id="KW-0762">Sugar transport</keyword>
<feature type="transmembrane region" description="Helical" evidence="7">
    <location>
        <begin position="7"/>
        <end position="25"/>
    </location>
</feature>
<evidence type="ECO:0000256" key="2">
    <source>
        <dbReference type="ARBA" id="ARBA00022448"/>
    </source>
</evidence>
<evidence type="ECO:0000256" key="4">
    <source>
        <dbReference type="ARBA" id="ARBA00022692"/>
    </source>
</evidence>
<feature type="transmembrane region" description="Helical" evidence="7">
    <location>
        <begin position="75"/>
        <end position="97"/>
    </location>
</feature>
<keyword evidence="3" id="KW-1003">Cell membrane</keyword>
<gene>
    <name evidence="9" type="ORF">A1sIA79_02245</name>
    <name evidence="10" type="ORF">A1sIIB76_02230</name>
</gene>
<dbReference type="InterPro" id="IPR050901">
    <property type="entry name" value="BP-dep_ABC_trans_perm"/>
</dbReference>
<evidence type="ECO:0000313" key="12">
    <source>
        <dbReference type="Proteomes" id="UP000217194"/>
    </source>
</evidence>
<accession>A0AAD0E6I9</accession>
<evidence type="ECO:0000313" key="10">
    <source>
        <dbReference type="EMBL" id="ASY22407.1"/>
    </source>
</evidence>
<dbReference type="KEGG" id="pvs:A1sIA79_02245"/>
<proteinExistence type="inferred from homology"/>
<organism evidence="10 12">
    <name type="scientific">Candidatus Planktophila versatilis</name>
    <dbReference type="NCBI Taxonomy" id="1884905"/>
    <lineage>
        <taxon>Bacteria</taxon>
        <taxon>Bacillati</taxon>
        <taxon>Actinomycetota</taxon>
        <taxon>Actinomycetes</taxon>
        <taxon>Candidatus Nanopelagicales</taxon>
        <taxon>Candidatus Nanopelagicaceae</taxon>
        <taxon>Candidatus Planktophila</taxon>
    </lineage>
</organism>
<dbReference type="Gene3D" id="1.10.3720.10">
    <property type="entry name" value="MetI-like"/>
    <property type="match status" value="1"/>
</dbReference>
<dbReference type="Pfam" id="PF00528">
    <property type="entry name" value="BPD_transp_1"/>
    <property type="match status" value="1"/>
</dbReference>
<dbReference type="PROSITE" id="PS50928">
    <property type="entry name" value="ABC_TM1"/>
    <property type="match status" value="1"/>
</dbReference>
<dbReference type="InterPro" id="IPR000515">
    <property type="entry name" value="MetI-like"/>
</dbReference>
<dbReference type="Proteomes" id="UP000217177">
    <property type="component" value="Chromosome"/>
</dbReference>